<gene>
    <name evidence="1" type="ORF">FQA47_002245</name>
</gene>
<proteinExistence type="predicted"/>
<evidence type="ECO:0000313" key="1">
    <source>
        <dbReference type="EMBL" id="KAF6727392.1"/>
    </source>
</evidence>
<dbReference type="AlphaFoldDB" id="A0A834CD22"/>
<dbReference type="Proteomes" id="UP000646548">
    <property type="component" value="Unassembled WGS sequence"/>
</dbReference>
<protein>
    <submittedName>
        <fullName evidence="1">Uncharacterized protein</fullName>
    </submittedName>
</protein>
<organism evidence="1 2">
    <name type="scientific">Oryzias melastigma</name>
    <name type="common">Marine medaka</name>
    <dbReference type="NCBI Taxonomy" id="30732"/>
    <lineage>
        <taxon>Eukaryota</taxon>
        <taxon>Metazoa</taxon>
        <taxon>Chordata</taxon>
        <taxon>Craniata</taxon>
        <taxon>Vertebrata</taxon>
        <taxon>Euteleostomi</taxon>
        <taxon>Actinopterygii</taxon>
        <taxon>Neopterygii</taxon>
        <taxon>Teleostei</taxon>
        <taxon>Neoteleostei</taxon>
        <taxon>Acanthomorphata</taxon>
        <taxon>Ovalentaria</taxon>
        <taxon>Atherinomorphae</taxon>
        <taxon>Beloniformes</taxon>
        <taxon>Adrianichthyidae</taxon>
        <taxon>Oryziinae</taxon>
        <taxon>Oryzias</taxon>
    </lineage>
</organism>
<reference evidence="1" key="1">
    <citation type="journal article" name="BMC Genomics">
        <title>Long-read sequencing and de novo genome assembly of marine medaka (Oryzias melastigma).</title>
        <authorList>
            <person name="Liang P."/>
            <person name="Saqib H.S.A."/>
            <person name="Ni X."/>
            <person name="Shen Y."/>
        </authorList>
    </citation>
    <scope>NUCLEOTIDE SEQUENCE</scope>
    <source>
        <strain evidence="1">Bigg-433</strain>
    </source>
</reference>
<comment type="caution">
    <text evidence="1">The sequence shown here is derived from an EMBL/GenBank/DDBJ whole genome shotgun (WGS) entry which is preliminary data.</text>
</comment>
<accession>A0A834CD22</accession>
<name>A0A834CD22_ORYME</name>
<evidence type="ECO:0000313" key="2">
    <source>
        <dbReference type="Proteomes" id="UP000646548"/>
    </source>
</evidence>
<dbReference type="EMBL" id="WKFB01000305">
    <property type="protein sequence ID" value="KAF6727392.1"/>
    <property type="molecule type" value="Genomic_DNA"/>
</dbReference>
<sequence length="90" mass="10030">MSRGTFVFTSTALRSLELDKDALDRSKYKTQLASHRLSAYMQRKESVSRTSWRSGVGQRPLLCQDVVIQNAVYTGKPGSSAATFSKRINS</sequence>